<geneLocation type="plasmid" evidence="2 4">
    <name>pVP-16-VB00198-1</name>
</geneLocation>
<name>A0AA46UQA0_VIBPH</name>
<protein>
    <submittedName>
        <fullName evidence="2">Uncharacterized protein</fullName>
    </submittedName>
</protein>
<evidence type="ECO:0000313" key="2">
    <source>
        <dbReference type="EMBL" id="UYV29598.1"/>
    </source>
</evidence>
<evidence type="ECO:0000313" key="4">
    <source>
        <dbReference type="Proteomes" id="UP001163036"/>
    </source>
</evidence>
<reference evidence="1 3" key="1">
    <citation type="submission" date="2015-08" db="EMBL/GenBank/DDBJ databases">
        <title>Draft Genome Sequences of Vibrio parahaemolyticus Strains.</title>
        <authorList>
            <person name="Gonzalez-Escalona N."/>
            <person name="DePaola A."/>
        </authorList>
    </citation>
    <scope>NUCLEOTIDE SEQUENCE [LARGE SCALE GENOMIC DNA]</scope>
    <source>
        <strain evidence="1 3">CFSAN001621</strain>
    </source>
</reference>
<reference evidence="2" key="2">
    <citation type="submission" date="2022-05" db="EMBL/GenBank/DDBJ databases">
        <title>Megaplasmid of Vibrio parahaemolyticus.</title>
        <authorList>
            <person name="Strauch E."/>
            <person name="Borowiak M."/>
        </authorList>
    </citation>
    <scope>NUCLEOTIDE SEQUENCE</scope>
    <source>
        <strain evidence="2">16-VB00198</strain>
        <plasmid evidence="2">pVP-16-VB00198-1</plasmid>
    </source>
</reference>
<dbReference type="Proteomes" id="UP001163036">
    <property type="component" value="Plasmid pVP-16-VB00198-1"/>
</dbReference>
<dbReference type="RefSeq" id="WP_045592441.1">
    <property type="nucleotide sequence ID" value="NZ_CP062152.1"/>
</dbReference>
<proteinExistence type="predicted"/>
<keyword evidence="3" id="KW-1185">Reference proteome</keyword>
<evidence type="ECO:0000313" key="3">
    <source>
        <dbReference type="Proteomes" id="UP000191946"/>
    </source>
</evidence>
<evidence type="ECO:0000313" key="1">
    <source>
        <dbReference type="EMBL" id="OQJ97648.1"/>
    </source>
</evidence>
<accession>A0AA46UQA0</accession>
<organism evidence="2 4">
    <name type="scientific">Vibrio parahaemolyticus</name>
    <dbReference type="NCBI Taxonomy" id="670"/>
    <lineage>
        <taxon>Bacteria</taxon>
        <taxon>Pseudomonadati</taxon>
        <taxon>Pseudomonadota</taxon>
        <taxon>Gammaproteobacteria</taxon>
        <taxon>Vibrionales</taxon>
        <taxon>Vibrionaceae</taxon>
        <taxon>Vibrio</taxon>
    </lineage>
</organism>
<dbReference type="Proteomes" id="UP000191946">
    <property type="component" value="Unassembled WGS sequence"/>
</dbReference>
<dbReference type="EMBL" id="CP097357">
    <property type="protein sequence ID" value="UYV29598.1"/>
    <property type="molecule type" value="Genomic_DNA"/>
</dbReference>
<gene>
    <name evidence="1" type="ORF">AKG60_19135</name>
    <name evidence="2" type="ORF">M5598_26850</name>
</gene>
<sequence length="93" mass="10865">MTTLTLNEKLLTVLAALKAKQKLAVIECSIDGFSSDWRKVLKDYFFKQLSDELIEEVGLKKNEFCLMAVERLEIPEEWMFTKSTELDQFSFSY</sequence>
<keyword evidence="2" id="KW-0614">Plasmid</keyword>
<dbReference type="EMBL" id="LHQV01000019">
    <property type="protein sequence ID" value="OQJ97648.1"/>
    <property type="molecule type" value="Genomic_DNA"/>
</dbReference>
<dbReference type="AlphaFoldDB" id="A0AA46UQA0"/>